<keyword evidence="3" id="KW-1133">Transmembrane helix</keyword>
<evidence type="ECO:0000256" key="1">
    <source>
        <dbReference type="ARBA" id="ARBA00022734"/>
    </source>
</evidence>
<protein>
    <submittedName>
        <fullName evidence="6">CD209 antigen-like protein A</fullName>
    </submittedName>
</protein>
<dbReference type="AlphaFoldDB" id="A0A6P6PC19"/>
<evidence type="ECO:0000256" key="3">
    <source>
        <dbReference type="SAM" id="Phobius"/>
    </source>
</evidence>
<dbReference type="InterPro" id="IPR016186">
    <property type="entry name" value="C-type_lectin-like/link_sf"/>
</dbReference>
<feature type="domain" description="C-type lectin" evidence="4">
    <location>
        <begin position="115"/>
        <end position="230"/>
    </location>
</feature>
<reference evidence="6" key="1">
    <citation type="submission" date="2025-08" db="UniProtKB">
        <authorList>
            <consortium name="RefSeq"/>
        </authorList>
    </citation>
    <scope>IDENTIFICATION</scope>
    <source>
        <strain evidence="6">Wakin</strain>
        <tissue evidence="6">Muscle</tissue>
    </source>
</reference>
<dbReference type="InterPro" id="IPR001304">
    <property type="entry name" value="C-type_lectin-like"/>
</dbReference>
<keyword evidence="5" id="KW-1185">Reference proteome</keyword>
<dbReference type="InterPro" id="IPR016187">
    <property type="entry name" value="CTDL_fold"/>
</dbReference>
<accession>A0A6P6PC19</accession>
<dbReference type="InterPro" id="IPR033989">
    <property type="entry name" value="CD209-like_CTLD"/>
</dbReference>
<dbReference type="SMART" id="SM00034">
    <property type="entry name" value="CLECT"/>
    <property type="match status" value="1"/>
</dbReference>
<keyword evidence="1" id="KW-0430">Lectin</keyword>
<feature type="transmembrane region" description="Helical" evidence="3">
    <location>
        <begin position="26"/>
        <end position="49"/>
    </location>
</feature>
<evidence type="ECO:0000313" key="6">
    <source>
        <dbReference type="RefSeq" id="XP_026118110.1"/>
    </source>
</evidence>
<proteinExistence type="predicted"/>
<dbReference type="PROSITE" id="PS50041">
    <property type="entry name" value="C_TYPE_LECTIN_2"/>
    <property type="match status" value="1"/>
</dbReference>
<dbReference type="CDD" id="cd03590">
    <property type="entry name" value="CLECT_DC-SIGN_like"/>
    <property type="match status" value="1"/>
</dbReference>
<feature type="coiled-coil region" evidence="2">
    <location>
        <begin position="51"/>
        <end position="111"/>
    </location>
</feature>
<dbReference type="OrthoDB" id="6133475at2759"/>
<dbReference type="Pfam" id="PF00059">
    <property type="entry name" value="Lectin_C"/>
    <property type="match status" value="1"/>
</dbReference>
<dbReference type="GeneID" id="113097124"/>
<dbReference type="Proteomes" id="UP000515129">
    <property type="component" value="Unplaced"/>
</dbReference>
<gene>
    <name evidence="6" type="primary">LOC113097124</name>
</gene>
<organism evidence="5 6">
    <name type="scientific">Carassius auratus</name>
    <name type="common">Goldfish</name>
    <dbReference type="NCBI Taxonomy" id="7957"/>
    <lineage>
        <taxon>Eukaryota</taxon>
        <taxon>Metazoa</taxon>
        <taxon>Chordata</taxon>
        <taxon>Craniata</taxon>
        <taxon>Vertebrata</taxon>
        <taxon>Euteleostomi</taxon>
        <taxon>Actinopterygii</taxon>
        <taxon>Neopterygii</taxon>
        <taxon>Teleostei</taxon>
        <taxon>Ostariophysi</taxon>
        <taxon>Cypriniformes</taxon>
        <taxon>Cyprinidae</taxon>
        <taxon>Cyprininae</taxon>
        <taxon>Carassius</taxon>
    </lineage>
</organism>
<evidence type="ECO:0000313" key="5">
    <source>
        <dbReference type="Proteomes" id="UP000515129"/>
    </source>
</evidence>
<evidence type="ECO:0000256" key="2">
    <source>
        <dbReference type="SAM" id="Coils"/>
    </source>
</evidence>
<keyword evidence="3" id="KW-0812">Transmembrane</keyword>
<dbReference type="SUPFAM" id="SSF56436">
    <property type="entry name" value="C-type lectin-like"/>
    <property type="match status" value="1"/>
</dbReference>
<dbReference type="RefSeq" id="XP_026118110.1">
    <property type="nucleotide sequence ID" value="XM_026262325.1"/>
</dbReference>
<dbReference type="PANTHER" id="PTHR22803">
    <property type="entry name" value="MANNOSE, PHOSPHOLIPASE, LECTIN RECEPTOR RELATED"/>
    <property type="match status" value="1"/>
</dbReference>
<dbReference type="GO" id="GO:0030246">
    <property type="term" value="F:carbohydrate binding"/>
    <property type="evidence" value="ECO:0007669"/>
    <property type="project" value="UniProtKB-KW"/>
</dbReference>
<dbReference type="InterPro" id="IPR050111">
    <property type="entry name" value="C-type_lectin/snaclec_domain"/>
</dbReference>
<dbReference type="KEGG" id="caua:113097124"/>
<dbReference type="Gene3D" id="3.10.100.10">
    <property type="entry name" value="Mannose-Binding Protein A, subunit A"/>
    <property type="match status" value="1"/>
</dbReference>
<evidence type="ECO:0000259" key="4">
    <source>
        <dbReference type="PROSITE" id="PS50041"/>
    </source>
</evidence>
<keyword evidence="3" id="KW-0472">Membrane</keyword>
<sequence length="231" mass="26810">MLTDLDLEHRDATKLMETLERGSRCLVLITVSFQIICVLLLINNILLHITIRAERDLMKSYKSTVEELKDNYTDLMNEKLQSNFSFLIQKNTELKARVDNLTAEKTQLQTDFEKVGSVSFFLSTELKSWSESRQYCKDRGADLVIIKSEEKQRLITSLIKDRVWIGLSDTEQEGIMKWVDNSTLNKGFWYKEEPNDRGGTEDCIEMLPLHAAQDNWNDFPCSSRRKGVCEK</sequence>
<keyword evidence="2" id="KW-0175">Coiled coil</keyword>
<name>A0A6P6PC19_CARAU</name>